<sequence>MFMVCSFLCFVSMCVMYHNQDLMQLLFAPEGAIFNAFSF</sequence>
<dbReference type="KEGG" id="vg:29079735"/>
<accession>A0A1B1IXZ5</accession>
<dbReference type="Proteomes" id="UP000201220">
    <property type="component" value="Segment"/>
</dbReference>
<dbReference type="GeneID" id="29079735"/>
<dbReference type="RefSeq" id="YP_009285635.1">
    <property type="nucleotide sequence ID" value="NC_031057.1"/>
</dbReference>
<dbReference type="EMBL" id="KX245890">
    <property type="protein sequence ID" value="ANS06191.1"/>
    <property type="molecule type" value="Genomic_DNA"/>
</dbReference>
<reference evidence="1 2" key="1">
    <citation type="submission" date="2016-05" db="EMBL/GenBank/DDBJ databases">
        <title>Comparative genomics of Morganella phages MP1 and MP2 define new clades among the T4 and T7-like viruses.</title>
        <authorList>
            <person name="Pinto G."/>
            <person name="Oliveira A."/>
            <person name="Briers Y."/>
            <person name="Oliveira C."/>
            <person name="Domingues L."/>
            <person name="Azeredo J."/>
        </authorList>
    </citation>
    <scope>NUCLEOTIDE SEQUENCE [LARGE SCALE GENOMIC DNA]</scope>
</reference>
<protein>
    <submittedName>
        <fullName evidence="1">Uncharacterized protein</fullName>
    </submittedName>
</protein>
<organism evidence="1 2">
    <name type="scientific">Citrobacter phage vB_CfrM_CfP1</name>
    <dbReference type="NCBI Taxonomy" id="1871313"/>
    <lineage>
        <taxon>Viruses</taxon>
        <taxon>Duplodnaviria</taxon>
        <taxon>Heunggongvirae</taxon>
        <taxon>Uroviricota</taxon>
        <taxon>Caudoviricetes</taxon>
        <taxon>Pantevenvirales</taxon>
        <taxon>Straboviridae</taxon>
        <taxon>Pseudotevenvirus</taxon>
        <taxon>Pseudotevenvirus miller</taxon>
    </lineage>
</organism>
<name>A0A1B1IXZ5_9CAUD</name>
<proteinExistence type="predicted"/>
<evidence type="ECO:0000313" key="1">
    <source>
        <dbReference type="EMBL" id="ANS06191.1"/>
    </source>
</evidence>
<gene>
    <name evidence="1" type="ORF">ABCD_0099</name>
</gene>
<evidence type="ECO:0000313" key="2">
    <source>
        <dbReference type="Proteomes" id="UP000201220"/>
    </source>
</evidence>